<dbReference type="EMBL" id="CP072755">
    <property type="protein sequence ID" value="QUC19559.1"/>
    <property type="molecule type" value="Genomic_DNA"/>
</dbReference>
<keyword evidence="2" id="KW-0472">Membrane</keyword>
<dbReference type="OrthoDB" id="5426678at2759"/>
<feature type="transmembrane region" description="Helical" evidence="2">
    <location>
        <begin position="229"/>
        <end position="252"/>
    </location>
</feature>
<sequence>MARARAAGTETLLLLAAMLAAAAGLPEVTPNSPCSSACFDWGGLDASSPSGTTRGSDVDIVCPDHQFDTTARGRKLASCLGCLQHSTFSQGVESDQAWFLYNLRYAFTSCVFGSPNGTAVSSHPCATSEACGRLAPALQDGLAHPRRVERLGYCDGVLFASRANACVECVRADGQHAYLSNFLVVLEAACQQKPHATQAIGLNDTIFSHHAVQLAQPASSSPPPLTTPAIVGILVGAIVLVALLSGCVFLHLRKRRSRTLRFRRTLSFRCKTAASTTCAAQALYQDDHHNAERFFSEKGAAMASMSPVARSEPPRWTQTSAHRQLTTTKTAVPRPPPAYSPEGMGFSPDYYTPTSPDFTRPNVSPLTYRAGGSPGVTALRAFGAASPGREASLSSRAMRGERDTRPGLPSMH</sequence>
<dbReference type="Proteomes" id="UP000027002">
    <property type="component" value="Chromosome 3"/>
</dbReference>
<evidence type="ECO:0000313" key="4">
    <source>
        <dbReference type="EMBL" id="QUC19559.1"/>
    </source>
</evidence>
<dbReference type="KEGG" id="uvi:66064578"/>
<feature type="signal peptide" evidence="3">
    <location>
        <begin position="1"/>
        <end position="24"/>
    </location>
</feature>
<evidence type="ECO:0000256" key="2">
    <source>
        <dbReference type="SAM" id="Phobius"/>
    </source>
</evidence>
<evidence type="ECO:0000256" key="3">
    <source>
        <dbReference type="SAM" id="SignalP"/>
    </source>
</evidence>
<feature type="region of interest" description="Disordered" evidence="1">
    <location>
        <begin position="307"/>
        <end position="339"/>
    </location>
</feature>
<organism evidence="4 5">
    <name type="scientific">Ustilaginoidea virens</name>
    <name type="common">Rice false smut fungus</name>
    <name type="synonym">Villosiclava virens</name>
    <dbReference type="NCBI Taxonomy" id="1159556"/>
    <lineage>
        <taxon>Eukaryota</taxon>
        <taxon>Fungi</taxon>
        <taxon>Dikarya</taxon>
        <taxon>Ascomycota</taxon>
        <taxon>Pezizomycotina</taxon>
        <taxon>Sordariomycetes</taxon>
        <taxon>Hypocreomycetidae</taxon>
        <taxon>Hypocreales</taxon>
        <taxon>Clavicipitaceae</taxon>
        <taxon>Ustilaginoidea</taxon>
    </lineage>
</organism>
<keyword evidence="2" id="KW-1133">Transmembrane helix</keyword>
<dbReference type="RefSeq" id="XP_042997232.1">
    <property type="nucleotide sequence ID" value="XM_043141298.1"/>
</dbReference>
<reference evidence="4" key="1">
    <citation type="submission" date="2020-03" db="EMBL/GenBank/DDBJ databases">
        <title>A mixture of massive structural variations and highly conserved coding sequences in Ustilaginoidea virens genome.</title>
        <authorList>
            <person name="Zhang K."/>
            <person name="Zhao Z."/>
            <person name="Zhang Z."/>
            <person name="Li Y."/>
            <person name="Hsiang T."/>
            <person name="Sun W."/>
        </authorList>
    </citation>
    <scope>NUCLEOTIDE SEQUENCE</scope>
    <source>
        <strain evidence="4">UV-8b</strain>
    </source>
</reference>
<keyword evidence="2" id="KW-0812">Transmembrane</keyword>
<keyword evidence="5" id="KW-1185">Reference proteome</keyword>
<evidence type="ECO:0000256" key="1">
    <source>
        <dbReference type="SAM" id="MobiDB-lite"/>
    </source>
</evidence>
<gene>
    <name evidence="4" type="ORF">UV8b_03800</name>
</gene>
<evidence type="ECO:0000313" key="5">
    <source>
        <dbReference type="Proteomes" id="UP000027002"/>
    </source>
</evidence>
<evidence type="ECO:0008006" key="6">
    <source>
        <dbReference type="Google" id="ProtNLM"/>
    </source>
</evidence>
<feature type="chain" id="PRO_5034895682" description="LPXTG-domain-containing protein" evidence="3">
    <location>
        <begin position="25"/>
        <end position="412"/>
    </location>
</feature>
<protein>
    <recommendedName>
        <fullName evidence="6">LPXTG-domain-containing protein</fullName>
    </recommendedName>
</protein>
<proteinExistence type="predicted"/>
<dbReference type="GeneID" id="66064578"/>
<dbReference type="AlphaFoldDB" id="A0A8E5HR00"/>
<feature type="compositionally biased region" description="Polar residues" evidence="1">
    <location>
        <begin position="316"/>
        <end position="330"/>
    </location>
</feature>
<accession>A0A8E5HR00</accession>
<name>A0A8E5HR00_USTVR</name>
<keyword evidence="3" id="KW-0732">Signal</keyword>
<feature type="region of interest" description="Disordered" evidence="1">
    <location>
        <begin position="384"/>
        <end position="412"/>
    </location>
</feature>